<accession>B7AVW3</accession>
<reference evidence="1 2" key="1">
    <citation type="submission" date="2008-11" db="EMBL/GenBank/DDBJ databases">
        <title>Draft genome sequence of Bacteroides pectinophilus (ATCC 43243).</title>
        <authorList>
            <person name="Sudarsanam P."/>
            <person name="Ley R."/>
            <person name="Guruge J."/>
            <person name="Turnbaugh P.J."/>
            <person name="Mahowald M."/>
            <person name="Liep D."/>
            <person name="Gordon J."/>
        </authorList>
    </citation>
    <scope>NUCLEOTIDE SEQUENCE [LARGE SCALE GENOMIC DNA]</scope>
    <source>
        <strain evidence="1 2">ATCC 43243</strain>
    </source>
</reference>
<sequence length="345" mass="37919">MINNMKKSPKTQRAPIITLCILTLTAAVIITAVAITASLSDSTRHPAESDTWSATENTYITEAATSVAVSDVTHSVPPGKSTADTGVTTDTISLGDIDNNGMQDAIIAEGAAAKGPLWEDEYNLRWTLMLNDAPVYIGYNRLMCSFKAECIDIDDDGENEIFIMVSPRVNSMPLEEYVVLKKEAAGEGDEWKELQNTSADGTNAFPIRGYAGKESPAIIDIICEGFDNVEVIRADTTRHYQEILDKYKDNKGFELMYKYADAVLNGEKYSPGEQVAQTTPWGIHKLRTDNIDGHACIVATHGFGSIEGGKYDDFGNIDIYFNYDAEGRIHVLKMSMRPYDGVDVE</sequence>
<gene>
    <name evidence="1" type="ORF">BACPEC_02863</name>
</gene>
<reference evidence="1 2" key="2">
    <citation type="submission" date="2008-11" db="EMBL/GenBank/DDBJ databases">
        <authorList>
            <person name="Fulton L."/>
            <person name="Clifton S."/>
            <person name="Fulton B."/>
            <person name="Xu J."/>
            <person name="Minx P."/>
            <person name="Pepin K.H."/>
            <person name="Johnson M."/>
            <person name="Bhonagiri V."/>
            <person name="Nash W.E."/>
            <person name="Mardis E.R."/>
            <person name="Wilson R.K."/>
        </authorList>
    </citation>
    <scope>NUCLEOTIDE SEQUENCE [LARGE SCALE GENOMIC DNA]</scope>
    <source>
        <strain evidence="1 2">ATCC 43243</strain>
    </source>
</reference>
<name>B7AVW3_9FIRM</name>
<evidence type="ECO:0000313" key="2">
    <source>
        <dbReference type="Proteomes" id="UP000003136"/>
    </source>
</evidence>
<evidence type="ECO:0000313" key="1">
    <source>
        <dbReference type="EMBL" id="EEC56354.1"/>
    </source>
</evidence>
<comment type="caution">
    <text evidence="1">The sequence shown here is derived from an EMBL/GenBank/DDBJ whole genome shotgun (WGS) entry which is preliminary data.</text>
</comment>
<dbReference type="EMBL" id="ABVQ01000037">
    <property type="protein sequence ID" value="EEC56354.1"/>
    <property type="molecule type" value="Genomic_DNA"/>
</dbReference>
<dbReference type="HOGENOM" id="CLU_803295_0_0_9"/>
<organism evidence="1 2">
    <name type="scientific">[Bacteroides] pectinophilus ATCC 43243</name>
    <dbReference type="NCBI Taxonomy" id="483218"/>
    <lineage>
        <taxon>Bacteria</taxon>
        <taxon>Bacillati</taxon>
        <taxon>Bacillota</taxon>
        <taxon>Clostridia</taxon>
        <taxon>Eubacteriales</taxon>
    </lineage>
</organism>
<protein>
    <submittedName>
        <fullName evidence="1">Uncharacterized protein</fullName>
    </submittedName>
</protein>
<proteinExistence type="predicted"/>
<keyword evidence="2" id="KW-1185">Reference proteome</keyword>
<dbReference type="AlphaFoldDB" id="B7AVW3"/>
<dbReference type="Proteomes" id="UP000003136">
    <property type="component" value="Unassembled WGS sequence"/>
</dbReference>